<evidence type="ECO:0000313" key="4">
    <source>
        <dbReference type="Proteomes" id="UP000799536"/>
    </source>
</evidence>
<sequence>MKEAYIFDDTRHYLSLILLMLLSLMTTPLAEALKLISFPYLADQSTGKLHCKDASPKHPPNPNCWQHPPQEQNSSGGGGYLQSSASFQVMRRSYIATMHKLSDFSPLKLPALRRN</sequence>
<evidence type="ECO:0000256" key="2">
    <source>
        <dbReference type="SAM" id="SignalP"/>
    </source>
</evidence>
<dbReference type="EMBL" id="ML994135">
    <property type="protein sequence ID" value="KAF2198550.1"/>
    <property type="molecule type" value="Genomic_DNA"/>
</dbReference>
<organism evidence="3 4">
    <name type="scientific">Delitschia confertaspora ATCC 74209</name>
    <dbReference type="NCBI Taxonomy" id="1513339"/>
    <lineage>
        <taxon>Eukaryota</taxon>
        <taxon>Fungi</taxon>
        <taxon>Dikarya</taxon>
        <taxon>Ascomycota</taxon>
        <taxon>Pezizomycotina</taxon>
        <taxon>Dothideomycetes</taxon>
        <taxon>Pleosporomycetidae</taxon>
        <taxon>Pleosporales</taxon>
        <taxon>Delitschiaceae</taxon>
        <taxon>Delitschia</taxon>
    </lineage>
</organism>
<gene>
    <name evidence="3" type="ORF">GQ43DRAFT_153787</name>
</gene>
<keyword evidence="2" id="KW-0732">Signal</keyword>
<feature type="signal peptide" evidence="2">
    <location>
        <begin position="1"/>
        <end position="32"/>
    </location>
</feature>
<protein>
    <submittedName>
        <fullName evidence="3">Uncharacterized protein</fullName>
    </submittedName>
</protein>
<dbReference type="Proteomes" id="UP000799536">
    <property type="component" value="Unassembled WGS sequence"/>
</dbReference>
<dbReference type="AlphaFoldDB" id="A0A9P4JG12"/>
<proteinExistence type="predicted"/>
<evidence type="ECO:0000256" key="1">
    <source>
        <dbReference type="SAM" id="MobiDB-lite"/>
    </source>
</evidence>
<name>A0A9P4JG12_9PLEO</name>
<feature type="region of interest" description="Disordered" evidence="1">
    <location>
        <begin position="49"/>
        <end position="82"/>
    </location>
</feature>
<feature type="chain" id="PRO_5040329167" evidence="2">
    <location>
        <begin position="33"/>
        <end position="115"/>
    </location>
</feature>
<reference evidence="3" key="1">
    <citation type="journal article" date="2020" name="Stud. Mycol.">
        <title>101 Dothideomycetes genomes: a test case for predicting lifestyles and emergence of pathogens.</title>
        <authorList>
            <person name="Haridas S."/>
            <person name="Albert R."/>
            <person name="Binder M."/>
            <person name="Bloem J."/>
            <person name="Labutti K."/>
            <person name="Salamov A."/>
            <person name="Andreopoulos B."/>
            <person name="Baker S."/>
            <person name="Barry K."/>
            <person name="Bills G."/>
            <person name="Bluhm B."/>
            <person name="Cannon C."/>
            <person name="Castanera R."/>
            <person name="Culley D."/>
            <person name="Daum C."/>
            <person name="Ezra D."/>
            <person name="Gonzalez J."/>
            <person name="Henrissat B."/>
            <person name="Kuo A."/>
            <person name="Liang C."/>
            <person name="Lipzen A."/>
            <person name="Lutzoni F."/>
            <person name="Magnuson J."/>
            <person name="Mondo S."/>
            <person name="Nolan M."/>
            <person name="Ohm R."/>
            <person name="Pangilinan J."/>
            <person name="Park H.-J."/>
            <person name="Ramirez L."/>
            <person name="Alfaro M."/>
            <person name="Sun H."/>
            <person name="Tritt A."/>
            <person name="Yoshinaga Y."/>
            <person name="Zwiers L.-H."/>
            <person name="Turgeon B."/>
            <person name="Goodwin S."/>
            <person name="Spatafora J."/>
            <person name="Crous P."/>
            <person name="Grigoriev I."/>
        </authorList>
    </citation>
    <scope>NUCLEOTIDE SEQUENCE</scope>
    <source>
        <strain evidence="3">ATCC 74209</strain>
    </source>
</reference>
<accession>A0A9P4JG12</accession>
<comment type="caution">
    <text evidence="3">The sequence shown here is derived from an EMBL/GenBank/DDBJ whole genome shotgun (WGS) entry which is preliminary data.</text>
</comment>
<evidence type="ECO:0000313" key="3">
    <source>
        <dbReference type="EMBL" id="KAF2198550.1"/>
    </source>
</evidence>
<keyword evidence="4" id="KW-1185">Reference proteome</keyword>